<evidence type="ECO:0000313" key="2">
    <source>
        <dbReference type="Proteomes" id="UP000578112"/>
    </source>
</evidence>
<dbReference type="Proteomes" id="UP000578112">
    <property type="component" value="Unassembled WGS sequence"/>
</dbReference>
<gene>
    <name evidence="1" type="ORF">BJ971_007622</name>
</gene>
<dbReference type="AlphaFoldDB" id="A0A7W7I5X0"/>
<comment type="caution">
    <text evidence="1">The sequence shown here is derived from an EMBL/GenBank/DDBJ whole genome shotgun (WGS) entry which is preliminary data.</text>
</comment>
<accession>A0A7W7I5X0</accession>
<sequence length="61" mass="6516">MGTDTTLREGVCCSVPPPFCQIRQTALTSADAVLSDWSSGTVLIAQAVTVTRKYTGRRLGK</sequence>
<dbReference type="EMBL" id="JACHNH010000001">
    <property type="protein sequence ID" value="MBB4767066.1"/>
    <property type="molecule type" value="Genomic_DNA"/>
</dbReference>
<protein>
    <submittedName>
        <fullName evidence="1">Uncharacterized protein</fullName>
    </submittedName>
</protein>
<organism evidence="1 2">
    <name type="scientific">Actinoplanes digitatis</name>
    <dbReference type="NCBI Taxonomy" id="1868"/>
    <lineage>
        <taxon>Bacteria</taxon>
        <taxon>Bacillati</taxon>
        <taxon>Actinomycetota</taxon>
        <taxon>Actinomycetes</taxon>
        <taxon>Micromonosporales</taxon>
        <taxon>Micromonosporaceae</taxon>
        <taxon>Actinoplanes</taxon>
    </lineage>
</organism>
<name>A0A7W7I5X0_9ACTN</name>
<keyword evidence="2" id="KW-1185">Reference proteome</keyword>
<evidence type="ECO:0000313" key="1">
    <source>
        <dbReference type="EMBL" id="MBB4767066.1"/>
    </source>
</evidence>
<proteinExistence type="predicted"/>
<reference evidence="1 2" key="1">
    <citation type="submission" date="2020-08" db="EMBL/GenBank/DDBJ databases">
        <title>Sequencing the genomes of 1000 actinobacteria strains.</title>
        <authorList>
            <person name="Klenk H.-P."/>
        </authorList>
    </citation>
    <scope>NUCLEOTIDE SEQUENCE [LARGE SCALE GENOMIC DNA]</scope>
    <source>
        <strain evidence="1 2">DSM 43149</strain>
    </source>
</reference>